<dbReference type="InterPro" id="IPR052729">
    <property type="entry name" value="Acyl/Acetyltrans_Enzymes"/>
</dbReference>
<dbReference type="Pfam" id="PF18014">
    <property type="entry name" value="Acetyltransf_18"/>
    <property type="match status" value="1"/>
</dbReference>
<dbReference type="InterPro" id="IPR041496">
    <property type="entry name" value="YitH/HolE_GNAT"/>
</dbReference>
<evidence type="ECO:0000313" key="2">
    <source>
        <dbReference type="EMBL" id="MFD2169753.1"/>
    </source>
</evidence>
<dbReference type="PROSITE" id="PS51186">
    <property type="entry name" value="GNAT"/>
    <property type="match status" value="1"/>
</dbReference>
<reference evidence="3" key="1">
    <citation type="journal article" date="2019" name="Int. J. Syst. Evol. Microbiol.">
        <title>The Global Catalogue of Microorganisms (GCM) 10K type strain sequencing project: providing services to taxonomists for standard genome sequencing and annotation.</title>
        <authorList>
            <consortium name="The Broad Institute Genomics Platform"/>
            <consortium name="The Broad Institute Genome Sequencing Center for Infectious Disease"/>
            <person name="Wu L."/>
            <person name="Ma J."/>
        </authorList>
    </citation>
    <scope>NUCLEOTIDE SEQUENCE [LARGE SCALE GENOMIC DNA]</scope>
    <source>
        <strain evidence="3">CGMCC 1.13574</strain>
    </source>
</reference>
<name>A0ABW4ZWD9_9BACL</name>
<dbReference type="PANTHER" id="PTHR47237">
    <property type="entry name" value="SLL0310 PROTEIN"/>
    <property type="match status" value="1"/>
</dbReference>
<accession>A0ABW4ZWD9</accession>
<evidence type="ECO:0000313" key="3">
    <source>
        <dbReference type="Proteomes" id="UP001597343"/>
    </source>
</evidence>
<dbReference type="Gene3D" id="3.40.630.30">
    <property type="match status" value="1"/>
</dbReference>
<dbReference type="PANTHER" id="PTHR47237:SF2">
    <property type="entry name" value="BLL4206 PROTEIN"/>
    <property type="match status" value="1"/>
</dbReference>
<gene>
    <name evidence="2" type="ORF">ACFSOY_07060</name>
</gene>
<organism evidence="2 3">
    <name type="scientific">Tumebacillus lipolyticus</name>
    <dbReference type="NCBI Taxonomy" id="1280370"/>
    <lineage>
        <taxon>Bacteria</taxon>
        <taxon>Bacillati</taxon>
        <taxon>Bacillota</taxon>
        <taxon>Bacilli</taxon>
        <taxon>Bacillales</taxon>
        <taxon>Alicyclobacillaceae</taxon>
        <taxon>Tumebacillus</taxon>
    </lineage>
</organism>
<dbReference type="Pfam" id="PF00583">
    <property type="entry name" value="Acetyltransf_1"/>
    <property type="match status" value="1"/>
</dbReference>
<dbReference type="InterPro" id="IPR000182">
    <property type="entry name" value="GNAT_dom"/>
</dbReference>
<dbReference type="GO" id="GO:0016746">
    <property type="term" value="F:acyltransferase activity"/>
    <property type="evidence" value="ECO:0007669"/>
    <property type="project" value="UniProtKB-KW"/>
</dbReference>
<dbReference type="CDD" id="cd04301">
    <property type="entry name" value="NAT_SF"/>
    <property type="match status" value="1"/>
</dbReference>
<dbReference type="InterPro" id="IPR016181">
    <property type="entry name" value="Acyl_CoA_acyltransferase"/>
</dbReference>
<sequence>MEHVILDRLRLEDIPDLVALSDHLGWTYTAEELTVMLSAGCGYGHRNEAGRMISSAVLLPYGTELASIGAVMVDADYRRRGLGQQATQACIEALSDRSIPIMLVATEQGKPLYERLGFRTVGTLDKLICEAGAYRSPAGLNLKGYRVEPLQIDRHLTAMVQLDRAAVGGDREQFLRLRAQQAQTGAVLLDRLGEVAGFSLGIQNPVKMVIGPVVAPDGELAAALVDSIAREQVGKLRIDVPSERKELLELLNGCGFACVNVPPVMLLHAEELPNRDGTLYGIAAQAYG</sequence>
<keyword evidence="2" id="KW-0012">Acyltransferase</keyword>
<protein>
    <submittedName>
        <fullName evidence="2">GNAT family N-acetyltransferase</fullName>
        <ecNumber evidence="2">2.3.1.-</ecNumber>
    </submittedName>
</protein>
<dbReference type="RefSeq" id="WP_386045146.1">
    <property type="nucleotide sequence ID" value="NZ_JBHUIO010000005.1"/>
</dbReference>
<keyword evidence="2" id="KW-0808">Transferase</keyword>
<keyword evidence="3" id="KW-1185">Reference proteome</keyword>
<evidence type="ECO:0000259" key="1">
    <source>
        <dbReference type="PROSITE" id="PS51186"/>
    </source>
</evidence>
<dbReference type="Proteomes" id="UP001597343">
    <property type="component" value="Unassembled WGS sequence"/>
</dbReference>
<feature type="domain" description="N-acetyltransferase" evidence="1">
    <location>
        <begin position="4"/>
        <end position="139"/>
    </location>
</feature>
<dbReference type="Gene3D" id="3.40.630.90">
    <property type="match status" value="1"/>
</dbReference>
<dbReference type="EMBL" id="JBHUIO010000005">
    <property type="protein sequence ID" value="MFD2169753.1"/>
    <property type="molecule type" value="Genomic_DNA"/>
</dbReference>
<proteinExistence type="predicted"/>
<dbReference type="EC" id="2.3.1.-" evidence="2"/>
<comment type="caution">
    <text evidence="2">The sequence shown here is derived from an EMBL/GenBank/DDBJ whole genome shotgun (WGS) entry which is preliminary data.</text>
</comment>
<dbReference type="SUPFAM" id="SSF55729">
    <property type="entry name" value="Acyl-CoA N-acyltransferases (Nat)"/>
    <property type="match status" value="1"/>
</dbReference>